<evidence type="ECO:0000259" key="9">
    <source>
        <dbReference type="PROSITE" id="PS51194"/>
    </source>
</evidence>
<keyword evidence="3 5" id="KW-0103">Bromodomain</keyword>
<keyword evidence="2" id="KW-0378">Hydrolase</keyword>
<keyword evidence="4" id="KW-0539">Nucleus</keyword>
<protein>
    <submittedName>
        <fullName evidence="11">Uncharacterized protein</fullName>
    </submittedName>
</protein>
<dbReference type="InterPro" id="IPR001650">
    <property type="entry name" value="Helicase_C-like"/>
</dbReference>
<dbReference type="InterPro" id="IPR049730">
    <property type="entry name" value="SNF2/RAD54-like_C"/>
</dbReference>
<dbReference type="GO" id="GO:0042393">
    <property type="term" value="F:histone binding"/>
    <property type="evidence" value="ECO:0007669"/>
    <property type="project" value="InterPro"/>
</dbReference>
<dbReference type="Proteomes" id="UP000887574">
    <property type="component" value="Unplaced"/>
</dbReference>
<dbReference type="CDD" id="cd18793">
    <property type="entry name" value="SF2_C_SNF"/>
    <property type="match status" value="1"/>
</dbReference>
<dbReference type="SMART" id="SM00297">
    <property type="entry name" value="BROMO"/>
    <property type="match status" value="1"/>
</dbReference>
<evidence type="ECO:0000256" key="2">
    <source>
        <dbReference type="ARBA" id="ARBA00022801"/>
    </source>
</evidence>
<dbReference type="Gene3D" id="3.40.50.300">
    <property type="entry name" value="P-loop containing nucleotide triphosphate hydrolases"/>
    <property type="match status" value="1"/>
</dbReference>
<feature type="region of interest" description="Disordered" evidence="6">
    <location>
        <begin position="493"/>
        <end position="571"/>
    </location>
</feature>
<name>A0A915EUL6_9BILA</name>
<feature type="compositionally biased region" description="Polar residues" evidence="6">
    <location>
        <begin position="699"/>
        <end position="710"/>
    </location>
</feature>
<dbReference type="Pfam" id="PF00439">
    <property type="entry name" value="Bromodomain"/>
    <property type="match status" value="1"/>
</dbReference>
<dbReference type="PROSITE" id="PS50014">
    <property type="entry name" value="BROMODOMAIN_2"/>
    <property type="match status" value="1"/>
</dbReference>
<dbReference type="InterPro" id="IPR000330">
    <property type="entry name" value="SNF2_N"/>
</dbReference>
<reference evidence="11" key="1">
    <citation type="submission" date="2022-11" db="UniProtKB">
        <authorList>
            <consortium name="WormBaseParasite"/>
        </authorList>
    </citation>
    <scope>IDENTIFICATION</scope>
</reference>
<dbReference type="AlphaFoldDB" id="A0A915EUL6"/>
<dbReference type="InterPro" id="IPR029295">
    <property type="entry name" value="SnAC"/>
</dbReference>
<evidence type="ECO:0000256" key="3">
    <source>
        <dbReference type="ARBA" id="ARBA00023117"/>
    </source>
</evidence>
<dbReference type="Pfam" id="PF00271">
    <property type="entry name" value="Helicase_C"/>
    <property type="match status" value="1"/>
</dbReference>
<dbReference type="InterPro" id="IPR018359">
    <property type="entry name" value="Bromodomain_CS"/>
</dbReference>
<dbReference type="InterPro" id="IPR027417">
    <property type="entry name" value="P-loop_NTPase"/>
</dbReference>
<dbReference type="GO" id="GO:0005524">
    <property type="term" value="F:ATP binding"/>
    <property type="evidence" value="ECO:0007669"/>
    <property type="project" value="InterPro"/>
</dbReference>
<dbReference type="Gene3D" id="3.40.50.10810">
    <property type="entry name" value="Tandem AAA-ATPase domain"/>
    <property type="match status" value="1"/>
</dbReference>
<feature type="domain" description="Bromo" evidence="7">
    <location>
        <begin position="588"/>
        <end position="658"/>
    </location>
</feature>
<dbReference type="Pfam" id="PF14619">
    <property type="entry name" value="SnAC"/>
    <property type="match status" value="1"/>
</dbReference>
<evidence type="ECO:0000256" key="5">
    <source>
        <dbReference type="PROSITE-ProRule" id="PRU00035"/>
    </source>
</evidence>
<dbReference type="WBParaSite" id="jg9446">
    <property type="protein sequence ID" value="jg9446"/>
    <property type="gene ID" value="jg9446"/>
</dbReference>
<evidence type="ECO:0000256" key="1">
    <source>
        <dbReference type="ARBA" id="ARBA00004123"/>
    </source>
</evidence>
<dbReference type="InterPro" id="IPR038718">
    <property type="entry name" value="SNF2-like_sf"/>
</dbReference>
<feature type="region of interest" description="Disordered" evidence="6">
    <location>
        <begin position="678"/>
        <end position="717"/>
    </location>
</feature>
<dbReference type="PRINTS" id="PR00503">
    <property type="entry name" value="BROMODOMAIN"/>
</dbReference>
<comment type="subcellular location">
    <subcellularLocation>
        <location evidence="1">Nucleus</location>
    </subcellularLocation>
</comment>
<dbReference type="SMART" id="SM00490">
    <property type="entry name" value="HELICc"/>
    <property type="match status" value="1"/>
</dbReference>
<accession>A0A915EUL6</accession>
<evidence type="ECO:0000313" key="10">
    <source>
        <dbReference type="Proteomes" id="UP000887574"/>
    </source>
</evidence>
<evidence type="ECO:0000256" key="6">
    <source>
        <dbReference type="SAM" id="MobiDB-lite"/>
    </source>
</evidence>
<feature type="domain" description="Helicase ATP-binding" evidence="8">
    <location>
        <begin position="1"/>
        <end position="69"/>
    </location>
</feature>
<feature type="compositionally biased region" description="Acidic residues" evidence="6">
    <location>
        <begin position="495"/>
        <end position="505"/>
    </location>
</feature>
<dbReference type="FunFam" id="3.40.50.300:FF:003020">
    <property type="entry name" value="SNF2-related domain-containing protein"/>
    <property type="match status" value="1"/>
</dbReference>
<dbReference type="SUPFAM" id="SSF52540">
    <property type="entry name" value="P-loop containing nucleoside triphosphate hydrolases"/>
    <property type="match status" value="2"/>
</dbReference>
<feature type="compositionally biased region" description="Low complexity" evidence="6">
    <location>
        <begin position="678"/>
        <end position="695"/>
    </location>
</feature>
<proteinExistence type="predicted"/>
<dbReference type="Gene3D" id="1.20.920.10">
    <property type="entry name" value="Bromodomain-like"/>
    <property type="match status" value="1"/>
</dbReference>
<dbReference type="SMART" id="SM01314">
    <property type="entry name" value="SnAC"/>
    <property type="match status" value="1"/>
</dbReference>
<evidence type="ECO:0000313" key="11">
    <source>
        <dbReference type="WBParaSite" id="jg9446"/>
    </source>
</evidence>
<dbReference type="PROSITE" id="PS51194">
    <property type="entry name" value="HELICASE_CTER"/>
    <property type="match status" value="1"/>
</dbReference>
<dbReference type="PROSITE" id="PS00633">
    <property type="entry name" value="BROMODOMAIN_1"/>
    <property type="match status" value="1"/>
</dbReference>
<dbReference type="SUPFAM" id="SSF47370">
    <property type="entry name" value="Bromodomain"/>
    <property type="match status" value="1"/>
</dbReference>
<keyword evidence="10" id="KW-1185">Reference proteome</keyword>
<evidence type="ECO:0000259" key="7">
    <source>
        <dbReference type="PROSITE" id="PS50014"/>
    </source>
</evidence>
<dbReference type="InterPro" id="IPR014001">
    <property type="entry name" value="Helicase_ATP-bd"/>
</dbReference>
<dbReference type="InterPro" id="IPR001487">
    <property type="entry name" value="Bromodomain"/>
</dbReference>
<feature type="domain" description="Helicase C-terminal" evidence="9">
    <location>
        <begin position="211"/>
        <end position="362"/>
    </location>
</feature>
<dbReference type="Pfam" id="PF00176">
    <property type="entry name" value="SNF2-rel_dom"/>
    <property type="match status" value="1"/>
</dbReference>
<feature type="region of interest" description="Disordered" evidence="6">
    <location>
        <begin position="444"/>
        <end position="473"/>
    </location>
</feature>
<dbReference type="PANTHER" id="PTHR10799">
    <property type="entry name" value="SNF2/RAD54 HELICASE FAMILY"/>
    <property type="match status" value="1"/>
</dbReference>
<dbReference type="GO" id="GO:0016787">
    <property type="term" value="F:hydrolase activity"/>
    <property type="evidence" value="ECO:0007669"/>
    <property type="project" value="UniProtKB-KW"/>
</dbReference>
<organism evidence="10 11">
    <name type="scientific">Ditylenchus dipsaci</name>
    <dbReference type="NCBI Taxonomy" id="166011"/>
    <lineage>
        <taxon>Eukaryota</taxon>
        <taxon>Metazoa</taxon>
        <taxon>Ecdysozoa</taxon>
        <taxon>Nematoda</taxon>
        <taxon>Chromadorea</taxon>
        <taxon>Rhabditida</taxon>
        <taxon>Tylenchina</taxon>
        <taxon>Tylenchomorpha</taxon>
        <taxon>Sphaerularioidea</taxon>
        <taxon>Anguinidae</taxon>
        <taxon>Anguininae</taxon>
        <taxon>Ditylenchus</taxon>
    </lineage>
</organism>
<evidence type="ECO:0000256" key="4">
    <source>
        <dbReference type="ARBA" id="ARBA00023242"/>
    </source>
</evidence>
<dbReference type="GO" id="GO:0005634">
    <property type="term" value="C:nucleus"/>
    <property type="evidence" value="ECO:0007669"/>
    <property type="project" value="UniProtKB-SubCell"/>
</dbReference>
<evidence type="ECO:0000259" key="8">
    <source>
        <dbReference type="PROSITE" id="PS51192"/>
    </source>
</evidence>
<dbReference type="PROSITE" id="PS51192">
    <property type="entry name" value="HELICASE_ATP_BIND_1"/>
    <property type="match status" value="1"/>
</dbReference>
<dbReference type="InterPro" id="IPR036427">
    <property type="entry name" value="Bromodomain-like_sf"/>
</dbReference>
<sequence>MEYVIKKGAFNVLLTTYDYVLKERSILGKIPHPHLNAYFLAQHRLLLTGTPLQNKLPELWALLNFLLPSIFSSCGTFEQWFNAPFATAFEKVELNPEETMLIIRRLHKVLRPFLLRRLKKEVESQLPDKTEYVIKCDMSALQRILYKHLQKGLLIDSKHQQGRALMNTVVHLRKLCNHPFLFHTVEDECINFWKAPITGKDLYRVAGKFELLDRILPKMKATNHRILIFCQMTQLMNIMEDYFQYREWKYMRLDGSTKQEDRGMMLKDFNAAGSEYFIFMLSTRAGGLGLNLQTADTVIIFDSDWNPHQDMQAQDRAHRIGQTREVRVLRLVTTNSVEEKILAAARFKLNVDEKVIQAGKFDQRSTGAERRQMLEAILRDENEDDDEDEVPDDEVVNQMIARSEEEFEIFQKMDIERRRQEASEYQRKPRLIEDNEIPTNIIEQSKRFTEEEEKALAGNTPANDTYDGGRRRRKDVNYSQDLLSDRDWLKTFNDGYDDSDDEEEVVEPRKKEKKNRKNGEEIEDGSGEVTVAKRGRKKKRVVEENDESDEEQGSSKAKKKRTEGGNNSKLNEQLSMYLQTLTAYKTSDGDELAYPFIQLPSRRELPDYYDIIERPMDLNRIKKKIKDGRYSSLDEMTQDIKLLCDNAQRFNIDGSQIFENSVLLWHVWSKIIETHKAPATPSASTVTPSSTSPKAGTPGPSSSKSENITAQKDEDSH</sequence>